<dbReference type="GeneID" id="19150150"/>
<evidence type="ECO:0000313" key="1">
    <source>
        <dbReference type="EMBL" id="EUC32697.1"/>
    </source>
</evidence>
<proteinExistence type="predicted"/>
<keyword evidence="2" id="KW-1185">Reference proteome</keyword>
<dbReference type="EMBL" id="KI964626">
    <property type="protein sequence ID" value="EUC32697.1"/>
    <property type="molecule type" value="Genomic_DNA"/>
</dbReference>
<reference evidence="1 2" key="1">
    <citation type="journal article" date="2013" name="PLoS Genet.">
        <title>Comparative genome structure, secondary metabolite, and effector coding capacity across Cochliobolus pathogens.</title>
        <authorList>
            <person name="Condon B.J."/>
            <person name="Leng Y."/>
            <person name="Wu D."/>
            <person name="Bushley K.E."/>
            <person name="Ohm R.A."/>
            <person name="Otillar R."/>
            <person name="Martin J."/>
            <person name="Schackwitz W."/>
            <person name="Grimwood J."/>
            <person name="MohdZainudin N."/>
            <person name="Xue C."/>
            <person name="Wang R."/>
            <person name="Manning V.A."/>
            <person name="Dhillon B."/>
            <person name="Tu Z.J."/>
            <person name="Steffenson B.J."/>
            <person name="Salamov A."/>
            <person name="Sun H."/>
            <person name="Lowry S."/>
            <person name="LaButti K."/>
            <person name="Han J."/>
            <person name="Copeland A."/>
            <person name="Lindquist E."/>
            <person name="Barry K."/>
            <person name="Schmutz J."/>
            <person name="Baker S.E."/>
            <person name="Ciuffetti L.M."/>
            <person name="Grigoriev I.V."/>
            <person name="Zhong S."/>
            <person name="Turgeon B.G."/>
        </authorList>
    </citation>
    <scope>NUCLEOTIDE SEQUENCE [LARGE SCALE GENOMIC DNA]</scope>
    <source>
        <strain evidence="1 2">26-R-13</strain>
    </source>
</reference>
<organism evidence="1 2">
    <name type="scientific">Cochliobolus carbonum (strain 26-R-13)</name>
    <name type="common">Maize leaf spot fungus</name>
    <name type="synonym">Bipolaris zeicola</name>
    <dbReference type="NCBI Taxonomy" id="930089"/>
    <lineage>
        <taxon>Eukaryota</taxon>
        <taxon>Fungi</taxon>
        <taxon>Dikarya</taxon>
        <taxon>Ascomycota</taxon>
        <taxon>Pezizomycotina</taxon>
        <taxon>Dothideomycetes</taxon>
        <taxon>Pleosporomycetidae</taxon>
        <taxon>Pleosporales</taxon>
        <taxon>Pleosporineae</taxon>
        <taxon>Pleosporaceae</taxon>
        <taxon>Bipolaris</taxon>
    </lineage>
</organism>
<dbReference type="KEGG" id="bze:COCCADRAFT_5623"/>
<dbReference type="Proteomes" id="UP000053841">
    <property type="component" value="Unassembled WGS sequence"/>
</dbReference>
<gene>
    <name evidence="1" type="ORF">COCCADRAFT_5623</name>
</gene>
<dbReference type="HOGENOM" id="CLU_1495927_0_0_1"/>
<evidence type="ECO:0000313" key="2">
    <source>
        <dbReference type="Proteomes" id="UP000053841"/>
    </source>
</evidence>
<name>W6XZ20_COCC2</name>
<protein>
    <submittedName>
        <fullName evidence="1">Uncharacterized protein</fullName>
    </submittedName>
</protein>
<sequence>MGLGHFPIAVLYDSRMVFLDHLSQRVANERWVRDDEYPVIDRGVVFIEAVSIYRRLIVGSRFVACHRVEPVVVVTPRSGGLGILQLFLGFFHINVGWELFKESVVLKPIRHLNIIAIGVVAGSHLFKRRNVLGAYGASGPAKDQFYLVCCIALMRHNVNGVVLGGAAIKVETMAEIASIN</sequence>
<dbReference type="RefSeq" id="XP_007712964.1">
    <property type="nucleotide sequence ID" value="XM_007714774.1"/>
</dbReference>
<accession>W6XZ20</accession>
<dbReference type="AlphaFoldDB" id="W6XZ20"/>